<evidence type="ECO:0000313" key="4">
    <source>
        <dbReference type="Proteomes" id="UP000298030"/>
    </source>
</evidence>
<comment type="caution">
    <text evidence="3">The sequence shown here is derived from an EMBL/GenBank/DDBJ whole genome shotgun (WGS) entry which is preliminary data.</text>
</comment>
<dbReference type="AlphaFoldDB" id="A0A4Y7T8Z5"/>
<accession>A0A4Y7T8Z5</accession>
<dbReference type="PANTHER" id="PTHR10039">
    <property type="entry name" value="AMELOGENIN"/>
    <property type="match status" value="1"/>
</dbReference>
<dbReference type="OrthoDB" id="3014077at2759"/>
<dbReference type="Gene3D" id="3.40.50.300">
    <property type="entry name" value="P-loop containing nucleotide triphosphate hydrolases"/>
    <property type="match status" value="1"/>
</dbReference>
<dbReference type="STRING" id="71717.A0A4Y7T8Z5"/>
<dbReference type="Proteomes" id="UP000298030">
    <property type="component" value="Unassembled WGS sequence"/>
</dbReference>
<dbReference type="PANTHER" id="PTHR10039:SF17">
    <property type="entry name" value="FUNGAL STAND N-TERMINAL GOODBYE DOMAIN-CONTAINING PROTEIN-RELATED"/>
    <property type="match status" value="1"/>
</dbReference>
<evidence type="ECO:0000313" key="3">
    <source>
        <dbReference type="EMBL" id="TEB30625.1"/>
    </source>
</evidence>
<name>A0A4Y7T8Z5_COPMI</name>
<keyword evidence="1" id="KW-0677">Repeat</keyword>
<reference evidence="3 4" key="1">
    <citation type="journal article" date="2019" name="Nat. Ecol. Evol.">
        <title>Megaphylogeny resolves global patterns of mushroom evolution.</title>
        <authorList>
            <person name="Varga T."/>
            <person name="Krizsan K."/>
            <person name="Foldi C."/>
            <person name="Dima B."/>
            <person name="Sanchez-Garcia M."/>
            <person name="Sanchez-Ramirez S."/>
            <person name="Szollosi G.J."/>
            <person name="Szarkandi J.G."/>
            <person name="Papp V."/>
            <person name="Albert L."/>
            <person name="Andreopoulos W."/>
            <person name="Angelini C."/>
            <person name="Antonin V."/>
            <person name="Barry K.W."/>
            <person name="Bougher N.L."/>
            <person name="Buchanan P."/>
            <person name="Buyck B."/>
            <person name="Bense V."/>
            <person name="Catcheside P."/>
            <person name="Chovatia M."/>
            <person name="Cooper J."/>
            <person name="Damon W."/>
            <person name="Desjardin D."/>
            <person name="Finy P."/>
            <person name="Geml J."/>
            <person name="Haridas S."/>
            <person name="Hughes K."/>
            <person name="Justo A."/>
            <person name="Karasinski D."/>
            <person name="Kautmanova I."/>
            <person name="Kiss B."/>
            <person name="Kocsube S."/>
            <person name="Kotiranta H."/>
            <person name="LaButti K.M."/>
            <person name="Lechner B.E."/>
            <person name="Liimatainen K."/>
            <person name="Lipzen A."/>
            <person name="Lukacs Z."/>
            <person name="Mihaltcheva S."/>
            <person name="Morgado L.N."/>
            <person name="Niskanen T."/>
            <person name="Noordeloos M.E."/>
            <person name="Ohm R.A."/>
            <person name="Ortiz-Santana B."/>
            <person name="Ovrebo C."/>
            <person name="Racz N."/>
            <person name="Riley R."/>
            <person name="Savchenko A."/>
            <person name="Shiryaev A."/>
            <person name="Soop K."/>
            <person name="Spirin V."/>
            <person name="Szebenyi C."/>
            <person name="Tomsovsky M."/>
            <person name="Tulloss R.E."/>
            <person name="Uehling J."/>
            <person name="Grigoriev I.V."/>
            <person name="Vagvolgyi C."/>
            <person name="Papp T."/>
            <person name="Martin F.M."/>
            <person name="Miettinen O."/>
            <person name="Hibbett D.S."/>
            <person name="Nagy L.G."/>
        </authorList>
    </citation>
    <scope>NUCLEOTIDE SEQUENCE [LARGE SCALE GENOMIC DNA]</scope>
    <source>
        <strain evidence="3 4">FP101781</strain>
    </source>
</reference>
<evidence type="ECO:0000256" key="1">
    <source>
        <dbReference type="ARBA" id="ARBA00022737"/>
    </source>
</evidence>
<dbReference type="EMBL" id="QPFP01000022">
    <property type="protein sequence ID" value="TEB30625.1"/>
    <property type="molecule type" value="Genomic_DNA"/>
</dbReference>
<evidence type="ECO:0000259" key="2">
    <source>
        <dbReference type="Pfam" id="PF24883"/>
    </source>
</evidence>
<feature type="domain" description="Nephrocystin 3-like N-terminal" evidence="2">
    <location>
        <begin position="87"/>
        <end position="251"/>
    </location>
</feature>
<dbReference type="InterPro" id="IPR056884">
    <property type="entry name" value="NPHP3-like_N"/>
</dbReference>
<dbReference type="InterPro" id="IPR027417">
    <property type="entry name" value="P-loop_NTPase"/>
</dbReference>
<organism evidence="3 4">
    <name type="scientific">Coprinellus micaceus</name>
    <name type="common">Glistening ink-cap mushroom</name>
    <name type="synonym">Coprinus micaceus</name>
    <dbReference type="NCBI Taxonomy" id="71717"/>
    <lineage>
        <taxon>Eukaryota</taxon>
        <taxon>Fungi</taxon>
        <taxon>Dikarya</taxon>
        <taxon>Basidiomycota</taxon>
        <taxon>Agaricomycotina</taxon>
        <taxon>Agaricomycetes</taxon>
        <taxon>Agaricomycetidae</taxon>
        <taxon>Agaricales</taxon>
        <taxon>Agaricineae</taxon>
        <taxon>Psathyrellaceae</taxon>
        <taxon>Coprinellus</taxon>
    </lineage>
</organism>
<dbReference type="SUPFAM" id="SSF52540">
    <property type="entry name" value="P-loop containing nucleoside triphosphate hydrolases"/>
    <property type="match status" value="1"/>
</dbReference>
<sequence length="654" mass="74194">MAAPFPPSPSLNLPGLPPNSSPSLFANANNFHLQNLNYYQVSSPSRSETGWKLLLEHTTPSALYDSRARFDPPKVDKHTRVEVMERLTTWIEDRESPTRLLCMTGAAGAGKSALQQTIAERYAESGALAASFFFSCSDPSRNNVSAIVPSIAYQLGLRHPYLRQWIGEAVDDDHLVFSKSLRTQMDALVVRPVEHFRAQMGPAKFSSLPYLITIDALDECLDDQHQADLLSVIHTSLLRDNMPFRIFLASRPELTIRTALESYPQGFVYHLRLSDDFDATDDIRKALWRRLREIGARSSDPLARSPLWPTHDDVESLVIASSGQFVYAATVIRYVSDRRGSPVKRLQMVLEGRHGEAPANERLFAELDLLYMSILSNAKEAWEVANPDSPYDFVVLLRIFECYRCSDFPLSSFLVTRRYHESNDFCHLLGLDSNTLDTLTLDLRSLVSVVDKNGSGETYDTLHLYHRSFVEFLDTPTRSKGLYRSTVLVTEFIVSCLMRQICHGLDPDAIEGAIQSLPSTTWWMIDMESRLETSEAYEISQSLYDAFLRFTRDQGWDKFFTTWVAGEWYTGQHSPIGHAIEGGLVRLLALVMEYAKLKDLDREWIFTIGTHHANLCQQIAPFVALEKREMSKRSDFEVLPFNVGDSEFDDDDNV</sequence>
<keyword evidence="4" id="KW-1185">Reference proteome</keyword>
<gene>
    <name evidence="3" type="ORF">FA13DRAFT_1792210</name>
</gene>
<proteinExistence type="predicted"/>
<protein>
    <recommendedName>
        <fullName evidence="2">Nephrocystin 3-like N-terminal domain-containing protein</fullName>
    </recommendedName>
</protein>
<dbReference type="Pfam" id="PF24883">
    <property type="entry name" value="NPHP3_N"/>
    <property type="match status" value="1"/>
</dbReference>